<feature type="non-terminal residue" evidence="3">
    <location>
        <position position="1"/>
    </location>
</feature>
<keyword evidence="4" id="KW-1185">Reference proteome</keyword>
<feature type="compositionally biased region" description="Pro residues" evidence="1">
    <location>
        <begin position="125"/>
        <end position="137"/>
    </location>
</feature>
<evidence type="ECO:0000313" key="4">
    <source>
        <dbReference type="Proteomes" id="UP001219525"/>
    </source>
</evidence>
<feature type="region of interest" description="Disordered" evidence="1">
    <location>
        <begin position="115"/>
        <end position="152"/>
    </location>
</feature>
<feature type="region of interest" description="Disordered" evidence="1">
    <location>
        <begin position="550"/>
        <end position="578"/>
    </location>
</feature>
<accession>A0AAD6YPE8</accession>
<dbReference type="SMART" id="SM00292">
    <property type="entry name" value="BRCT"/>
    <property type="match status" value="2"/>
</dbReference>
<dbReference type="InterPro" id="IPR036420">
    <property type="entry name" value="BRCT_dom_sf"/>
</dbReference>
<dbReference type="Pfam" id="PF16589">
    <property type="entry name" value="BRCT_2"/>
    <property type="match status" value="1"/>
</dbReference>
<dbReference type="EMBL" id="JARJCW010000004">
    <property type="protein sequence ID" value="KAJ7225569.1"/>
    <property type="molecule type" value="Genomic_DNA"/>
</dbReference>
<name>A0AAD6YPE8_9AGAR</name>
<protein>
    <recommendedName>
        <fullName evidence="2">BRCT domain-containing protein</fullName>
    </recommendedName>
</protein>
<dbReference type="Gene3D" id="3.40.50.10190">
    <property type="entry name" value="BRCT domain"/>
    <property type="match status" value="1"/>
</dbReference>
<organism evidence="3 4">
    <name type="scientific">Mycena pura</name>
    <dbReference type="NCBI Taxonomy" id="153505"/>
    <lineage>
        <taxon>Eukaryota</taxon>
        <taxon>Fungi</taxon>
        <taxon>Dikarya</taxon>
        <taxon>Basidiomycota</taxon>
        <taxon>Agaricomycotina</taxon>
        <taxon>Agaricomycetes</taxon>
        <taxon>Agaricomycetidae</taxon>
        <taxon>Agaricales</taxon>
        <taxon>Marasmiineae</taxon>
        <taxon>Mycenaceae</taxon>
        <taxon>Mycena</taxon>
    </lineage>
</organism>
<dbReference type="AlphaFoldDB" id="A0AAD6YPE8"/>
<sequence>MAAQESQFFVEDGKPLKFFVDPGSFGRPKLTRTLTRAGASIVSDPKACDFILVQSDTQTGQKFIKDWSAEKLVLEATWVSKSLGSGKLLKEEDKWGDCLAVEDPSVVLEDLDQNHLPTPRITPVEPAPPPSNGPPPTAQSHNSRRHSSGTNAQAFSNNESIQEQKQIPQVVPQPGAQQTFHTFPVPPQFPVASMDPNSSYNQAILDIWRNSGYVMSWAGVPQGSVGSDGMHPGSLGQGVIPTMNTALQHPFLSSGLLPTAHDPNTPSSVSALPSSLANAPSVDVKGKGKATYVPRGSGSSEVASSSTTANKNKIFTSDSGKPLTFYVSVDINKRNDILSPIKKHGGKISTQTTADIAILAFRSPDFESLLETVISSHGTAVKPSFVFDSVARNMLLDTSPYEFELPAKLQRKFQKRTPHSHAKSGAGSKNVAGSQKPKTAKKAVVVKEERLSPTLKCSRIPSPTPPPANTRVLMNGTKYRYPDIEDQYALQYVAVLFDRDRTMSYTSMAKKLHSKMPHHSEGAWHTRLTGVLRDSVDKIRKKAYIAYREEERQQARAEGPVKRPKLSHTDNVSKPDQGDVDRDLLVVAHFFANGGDSEDTEGDEEQRDARIWQKLTQHSKCITEASWETFYDKHHAKVSRLYNQLVEAQE</sequence>
<dbReference type="SUPFAM" id="SSF52113">
    <property type="entry name" value="BRCT domain"/>
    <property type="match status" value="1"/>
</dbReference>
<dbReference type="InterPro" id="IPR001357">
    <property type="entry name" value="BRCT_dom"/>
</dbReference>
<dbReference type="Proteomes" id="UP001219525">
    <property type="component" value="Unassembled WGS sequence"/>
</dbReference>
<comment type="caution">
    <text evidence="3">The sequence shown here is derived from an EMBL/GenBank/DDBJ whole genome shotgun (WGS) entry which is preliminary data.</text>
</comment>
<feature type="region of interest" description="Disordered" evidence="1">
    <location>
        <begin position="415"/>
        <end position="445"/>
    </location>
</feature>
<evidence type="ECO:0000256" key="1">
    <source>
        <dbReference type="SAM" id="MobiDB-lite"/>
    </source>
</evidence>
<gene>
    <name evidence="3" type="ORF">GGX14DRAFT_421227</name>
</gene>
<evidence type="ECO:0000259" key="2">
    <source>
        <dbReference type="PROSITE" id="PS50172"/>
    </source>
</evidence>
<evidence type="ECO:0000313" key="3">
    <source>
        <dbReference type="EMBL" id="KAJ7225569.1"/>
    </source>
</evidence>
<feature type="domain" description="BRCT" evidence="2">
    <location>
        <begin position="27"/>
        <end position="96"/>
    </location>
</feature>
<dbReference type="PROSITE" id="PS50172">
    <property type="entry name" value="BRCT"/>
    <property type="match status" value="1"/>
</dbReference>
<proteinExistence type="predicted"/>
<reference evidence="3" key="1">
    <citation type="submission" date="2023-03" db="EMBL/GenBank/DDBJ databases">
        <title>Massive genome expansion in bonnet fungi (Mycena s.s.) driven by repeated elements and novel gene families across ecological guilds.</title>
        <authorList>
            <consortium name="Lawrence Berkeley National Laboratory"/>
            <person name="Harder C.B."/>
            <person name="Miyauchi S."/>
            <person name="Viragh M."/>
            <person name="Kuo A."/>
            <person name="Thoen E."/>
            <person name="Andreopoulos B."/>
            <person name="Lu D."/>
            <person name="Skrede I."/>
            <person name="Drula E."/>
            <person name="Henrissat B."/>
            <person name="Morin E."/>
            <person name="Kohler A."/>
            <person name="Barry K."/>
            <person name="LaButti K."/>
            <person name="Morin E."/>
            <person name="Salamov A."/>
            <person name="Lipzen A."/>
            <person name="Mereny Z."/>
            <person name="Hegedus B."/>
            <person name="Baldrian P."/>
            <person name="Stursova M."/>
            <person name="Weitz H."/>
            <person name="Taylor A."/>
            <person name="Grigoriev I.V."/>
            <person name="Nagy L.G."/>
            <person name="Martin F."/>
            <person name="Kauserud H."/>
        </authorList>
    </citation>
    <scope>NUCLEOTIDE SEQUENCE</scope>
    <source>
        <strain evidence="3">9144</strain>
    </source>
</reference>